<evidence type="ECO:0000256" key="6">
    <source>
        <dbReference type="ARBA" id="ARBA00022670"/>
    </source>
</evidence>
<dbReference type="PANTHER" id="PTHR21581:SF6">
    <property type="entry name" value="TRAFFICKING PROTEIN PARTICLE COMPLEX SUBUNIT 12"/>
    <property type="match status" value="1"/>
</dbReference>
<evidence type="ECO:0000256" key="3">
    <source>
        <dbReference type="ARBA" id="ARBA00007164"/>
    </source>
</evidence>
<feature type="active site" description="Proton acceptor" evidence="13">
    <location>
        <position position="65"/>
    </location>
</feature>
<evidence type="ECO:0000256" key="10">
    <source>
        <dbReference type="ARBA" id="ARBA00022984"/>
    </source>
</evidence>
<evidence type="ECO:0000259" key="17">
    <source>
        <dbReference type="SMART" id="SM00936"/>
    </source>
</evidence>
<evidence type="ECO:0000256" key="4">
    <source>
        <dbReference type="ARBA" id="ARBA00012448"/>
    </source>
</evidence>
<comment type="function">
    <text evidence="1">Removes C-terminal D-alanyl residues from sugar-peptide cell wall precursors.</text>
</comment>
<keyword evidence="5 18" id="KW-0121">Carboxypeptidase</keyword>
<evidence type="ECO:0000313" key="18">
    <source>
        <dbReference type="EMBL" id="HIR39466.1"/>
    </source>
</evidence>
<reference evidence="18" key="1">
    <citation type="submission" date="2020-10" db="EMBL/GenBank/DDBJ databases">
        <authorList>
            <person name="Gilroy R."/>
        </authorList>
    </citation>
    <scope>NUCLEOTIDE SEQUENCE</scope>
    <source>
        <strain evidence="18">ChiW25-3613</strain>
    </source>
</reference>
<dbReference type="SUPFAM" id="SSF56601">
    <property type="entry name" value="beta-lactamase/transpeptidase-like"/>
    <property type="match status" value="1"/>
</dbReference>
<sequence length="384" mass="42009">MKKLLYLCCAAVVAVGTFSSFGFAKAPEAALTTGCKSAYLMDFDSGECIYRENETLRTPIASVCKVMTLTLCFDAVESGALSLDEKVFISENASGMGGSQIFLESNKSYPLSELIKSIVVCSANDSCVAVAEKISGSEEAFVADMNEKADELGLSDTLFANCTGLPKDTQYSSAADVAKMFANLLRHEEYFNYSKIWLEDFTHGGGRTTSMTNTNKLIRSYNGCDGGKTGFTNEAGFCLASTAKRENMRLVSVVLGADTSEHRFVSAAKIFDYGFANYKNKIILDKTVTLNDEFSLKGGKKPTYQVMPKDDCYMFTERGKDVNAEFVVNDFNVRAPVSKGQVVGRIEVYKDGVLYKTVEVISAEDVKKASCLDRLKWVSDGWSL</sequence>
<accession>A0A9D1DB23</accession>
<evidence type="ECO:0000313" key="19">
    <source>
        <dbReference type="Proteomes" id="UP000824179"/>
    </source>
</evidence>
<evidence type="ECO:0000256" key="1">
    <source>
        <dbReference type="ARBA" id="ARBA00003217"/>
    </source>
</evidence>
<evidence type="ECO:0000256" key="7">
    <source>
        <dbReference type="ARBA" id="ARBA00022729"/>
    </source>
</evidence>
<dbReference type="GO" id="GO:0008360">
    <property type="term" value="P:regulation of cell shape"/>
    <property type="evidence" value="ECO:0007669"/>
    <property type="project" value="UniProtKB-KW"/>
</dbReference>
<comment type="pathway">
    <text evidence="2">Cell wall biogenesis; peptidoglycan biosynthesis.</text>
</comment>
<name>A0A9D1DB23_9FIRM</name>
<dbReference type="GO" id="GO:0071555">
    <property type="term" value="P:cell wall organization"/>
    <property type="evidence" value="ECO:0007669"/>
    <property type="project" value="UniProtKB-KW"/>
</dbReference>
<evidence type="ECO:0000256" key="15">
    <source>
        <dbReference type="RuleBase" id="RU004016"/>
    </source>
</evidence>
<dbReference type="Proteomes" id="UP000824179">
    <property type="component" value="Unassembled WGS sequence"/>
</dbReference>
<feature type="signal peptide" evidence="16">
    <location>
        <begin position="1"/>
        <end position="24"/>
    </location>
</feature>
<dbReference type="InterPro" id="IPR012907">
    <property type="entry name" value="Peptidase_S11_C"/>
</dbReference>
<dbReference type="EC" id="3.4.16.4" evidence="4"/>
<keyword evidence="9" id="KW-0133">Cell shape</keyword>
<dbReference type="GO" id="GO:0009002">
    <property type="term" value="F:serine-type D-Ala-D-Ala carboxypeptidase activity"/>
    <property type="evidence" value="ECO:0007669"/>
    <property type="project" value="UniProtKB-EC"/>
</dbReference>
<protein>
    <recommendedName>
        <fullName evidence="4">serine-type D-Ala-D-Ala carboxypeptidase</fullName>
        <ecNumber evidence="4">3.4.16.4</ecNumber>
    </recommendedName>
</protein>
<feature type="binding site" evidence="14">
    <location>
        <position position="228"/>
    </location>
    <ligand>
        <name>substrate</name>
    </ligand>
</feature>
<dbReference type="PANTHER" id="PTHR21581">
    <property type="entry name" value="D-ALANYL-D-ALANINE CARBOXYPEPTIDASE"/>
    <property type="match status" value="1"/>
</dbReference>
<keyword evidence="7 16" id="KW-0732">Signal</keyword>
<organism evidence="18 19">
    <name type="scientific">Candidatus Coproplasma stercoripullorum</name>
    <dbReference type="NCBI Taxonomy" id="2840751"/>
    <lineage>
        <taxon>Bacteria</taxon>
        <taxon>Bacillati</taxon>
        <taxon>Bacillota</taxon>
        <taxon>Clostridia</taxon>
        <taxon>Eubacteriales</taxon>
        <taxon>Candidatus Coproplasma</taxon>
    </lineage>
</organism>
<gene>
    <name evidence="18" type="ORF">IAB90_03690</name>
</gene>
<feature type="active site" description="Acyl-ester intermediate" evidence="13">
    <location>
        <position position="62"/>
    </location>
</feature>
<dbReference type="InterPro" id="IPR037167">
    <property type="entry name" value="Peptidase_S11_C_sf"/>
</dbReference>
<comment type="caution">
    <text evidence="18">The sequence shown here is derived from an EMBL/GenBank/DDBJ whole genome shotgun (WGS) entry which is preliminary data.</text>
</comment>
<dbReference type="EMBL" id="DVHB01000062">
    <property type="protein sequence ID" value="HIR39466.1"/>
    <property type="molecule type" value="Genomic_DNA"/>
</dbReference>
<keyword evidence="8" id="KW-0378">Hydrolase</keyword>
<evidence type="ECO:0000256" key="14">
    <source>
        <dbReference type="PIRSR" id="PIRSR618044-2"/>
    </source>
</evidence>
<keyword evidence="10" id="KW-0573">Peptidoglycan synthesis</keyword>
<dbReference type="InterPro" id="IPR018044">
    <property type="entry name" value="Peptidase_S11"/>
</dbReference>
<dbReference type="InterPro" id="IPR012338">
    <property type="entry name" value="Beta-lactam/transpept-like"/>
</dbReference>
<evidence type="ECO:0000256" key="12">
    <source>
        <dbReference type="ARBA" id="ARBA00034000"/>
    </source>
</evidence>
<dbReference type="Pfam" id="PF07943">
    <property type="entry name" value="PBP5_C"/>
    <property type="match status" value="1"/>
</dbReference>
<dbReference type="InterPro" id="IPR015956">
    <property type="entry name" value="Peniciliin-bd_prot_C_sf"/>
</dbReference>
<evidence type="ECO:0000256" key="2">
    <source>
        <dbReference type="ARBA" id="ARBA00004752"/>
    </source>
</evidence>
<feature type="active site" evidence="13">
    <location>
        <position position="122"/>
    </location>
</feature>
<dbReference type="Pfam" id="PF00768">
    <property type="entry name" value="Peptidase_S11"/>
    <property type="match status" value="1"/>
</dbReference>
<dbReference type="GO" id="GO:0009252">
    <property type="term" value="P:peptidoglycan biosynthetic process"/>
    <property type="evidence" value="ECO:0007669"/>
    <property type="project" value="UniProtKB-KW"/>
</dbReference>
<proteinExistence type="inferred from homology"/>
<feature type="domain" description="Peptidase S11 D-Ala-D-Ala carboxypeptidase A C-terminal" evidence="17">
    <location>
        <begin position="278"/>
        <end position="368"/>
    </location>
</feature>
<evidence type="ECO:0000256" key="9">
    <source>
        <dbReference type="ARBA" id="ARBA00022960"/>
    </source>
</evidence>
<dbReference type="Gene3D" id="3.40.710.10">
    <property type="entry name" value="DD-peptidase/beta-lactamase superfamily"/>
    <property type="match status" value="1"/>
</dbReference>
<evidence type="ECO:0000256" key="8">
    <source>
        <dbReference type="ARBA" id="ARBA00022801"/>
    </source>
</evidence>
<comment type="catalytic activity">
    <reaction evidence="12">
        <text>Preferential cleavage: (Ac)2-L-Lys-D-Ala-|-D-Ala. Also transpeptidation of peptidyl-alanyl moieties that are N-acyl substituents of D-alanine.</text>
        <dbReference type="EC" id="3.4.16.4"/>
    </reaction>
</comment>
<evidence type="ECO:0000256" key="16">
    <source>
        <dbReference type="SAM" id="SignalP"/>
    </source>
</evidence>
<evidence type="ECO:0000256" key="11">
    <source>
        <dbReference type="ARBA" id="ARBA00023316"/>
    </source>
</evidence>
<dbReference type="AlphaFoldDB" id="A0A9D1DB23"/>
<keyword evidence="11" id="KW-0961">Cell wall biogenesis/degradation</keyword>
<feature type="chain" id="PRO_5038984531" description="serine-type D-Ala-D-Ala carboxypeptidase" evidence="16">
    <location>
        <begin position="25"/>
        <end position="384"/>
    </location>
</feature>
<reference evidence="18" key="2">
    <citation type="journal article" date="2021" name="PeerJ">
        <title>Extensive microbial diversity within the chicken gut microbiome revealed by metagenomics and culture.</title>
        <authorList>
            <person name="Gilroy R."/>
            <person name="Ravi A."/>
            <person name="Getino M."/>
            <person name="Pursley I."/>
            <person name="Horton D.L."/>
            <person name="Alikhan N.F."/>
            <person name="Baker D."/>
            <person name="Gharbi K."/>
            <person name="Hall N."/>
            <person name="Watson M."/>
            <person name="Adriaenssens E.M."/>
            <person name="Foster-Nyarko E."/>
            <person name="Jarju S."/>
            <person name="Secka A."/>
            <person name="Antonio M."/>
            <person name="Oren A."/>
            <person name="Chaudhuri R.R."/>
            <person name="La Ragione R."/>
            <person name="Hildebrand F."/>
            <person name="Pallen M.J."/>
        </authorList>
    </citation>
    <scope>NUCLEOTIDE SEQUENCE</scope>
    <source>
        <strain evidence="18">ChiW25-3613</strain>
    </source>
</reference>
<dbReference type="GO" id="GO:0006508">
    <property type="term" value="P:proteolysis"/>
    <property type="evidence" value="ECO:0007669"/>
    <property type="project" value="UniProtKB-KW"/>
</dbReference>
<dbReference type="Gene3D" id="2.60.410.10">
    <property type="entry name" value="D-Ala-D-Ala carboxypeptidase, C-terminal domain"/>
    <property type="match status" value="1"/>
</dbReference>
<evidence type="ECO:0000256" key="5">
    <source>
        <dbReference type="ARBA" id="ARBA00022645"/>
    </source>
</evidence>
<dbReference type="SMART" id="SM00936">
    <property type="entry name" value="PBP5_C"/>
    <property type="match status" value="1"/>
</dbReference>
<dbReference type="SUPFAM" id="SSF69189">
    <property type="entry name" value="Penicillin-binding protein associated domain"/>
    <property type="match status" value="1"/>
</dbReference>
<comment type="similarity">
    <text evidence="3 15">Belongs to the peptidase S11 family.</text>
</comment>
<dbReference type="PRINTS" id="PR00725">
    <property type="entry name" value="DADACBPTASE1"/>
</dbReference>
<evidence type="ECO:0000256" key="13">
    <source>
        <dbReference type="PIRSR" id="PIRSR618044-1"/>
    </source>
</evidence>
<dbReference type="InterPro" id="IPR001967">
    <property type="entry name" value="Peptidase_S11_N"/>
</dbReference>
<keyword evidence="6" id="KW-0645">Protease</keyword>